<dbReference type="OrthoDB" id="241498at2"/>
<keyword evidence="2" id="KW-0808">Transferase</keyword>
<organism evidence="2 3">
    <name type="scientific">Profundibacter amoris</name>
    <dbReference type="NCBI Taxonomy" id="2171755"/>
    <lineage>
        <taxon>Bacteria</taxon>
        <taxon>Pseudomonadati</taxon>
        <taxon>Pseudomonadota</taxon>
        <taxon>Alphaproteobacteria</taxon>
        <taxon>Rhodobacterales</taxon>
        <taxon>Paracoccaceae</taxon>
        <taxon>Profundibacter</taxon>
    </lineage>
</organism>
<feature type="domain" description="Aminoglycoside phosphotransferase" evidence="1">
    <location>
        <begin position="29"/>
        <end position="268"/>
    </location>
</feature>
<evidence type="ECO:0000313" key="3">
    <source>
        <dbReference type="Proteomes" id="UP000261704"/>
    </source>
</evidence>
<keyword evidence="2" id="KW-0418">Kinase</keyword>
<dbReference type="Gene3D" id="3.90.1200.10">
    <property type="match status" value="1"/>
</dbReference>
<dbReference type="Proteomes" id="UP000261704">
    <property type="component" value="Chromosome"/>
</dbReference>
<reference evidence="2 3" key="1">
    <citation type="submission" date="2018-09" db="EMBL/GenBank/DDBJ databases">
        <title>Profundibacter amoris BAR1 gen. nov., sp. nov., a new member of the Roseobacter clade isolated at Lokis Castle Vent Field on the Arctic Mid-Oceanic Ridge.</title>
        <authorList>
            <person name="Le Moine Bauer S."/>
            <person name="Sjoeberg A.G."/>
            <person name="L'Haridon S."/>
            <person name="Stokke R."/>
            <person name="Roalkvam I."/>
            <person name="Steen I.H."/>
            <person name="Dahle H."/>
        </authorList>
    </citation>
    <scope>NUCLEOTIDE SEQUENCE [LARGE SCALE GENOMIC DNA]</scope>
    <source>
        <strain evidence="2 3">BAR1</strain>
    </source>
</reference>
<dbReference type="InterPro" id="IPR002575">
    <property type="entry name" value="Aminoglycoside_PTrfase"/>
</dbReference>
<sequence>MNDAQAIDYAKAALAAWDVPACTPRLIKNRENAVFEVTGPDGTRAALRLHRPGYQTDAAIRSELVWSLGLAQATMAVPCPLQTRDGDVITQVPDARRVASLVTWSEGEPLGEGGVPFTWAPDRQAQLYHALGAELALLHRISDTLSLPDWFERPRLDIDGLLGEVPLWGRFWENAALTQGEMALLQEARSRLQGELQALSGDADFGLIHADALRENVFVQGDSVSLIDFDDGVYGFRLYDPGVAMSQNWDLPNAAELAAALCEGYGLDAKSAALVPVFTVIRALASCGWCMPRYAPNDPALITYSNRAVKIAERYLDGKPIYGA</sequence>
<dbReference type="EMBL" id="CP032125">
    <property type="protein sequence ID" value="AXX96458.1"/>
    <property type="molecule type" value="Genomic_DNA"/>
</dbReference>
<dbReference type="GO" id="GO:0016301">
    <property type="term" value="F:kinase activity"/>
    <property type="evidence" value="ECO:0007669"/>
    <property type="project" value="UniProtKB-KW"/>
</dbReference>
<dbReference type="Pfam" id="PF01636">
    <property type="entry name" value="APH"/>
    <property type="match status" value="1"/>
</dbReference>
<dbReference type="SUPFAM" id="SSF56112">
    <property type="entry name" value="Protein kinase-like (PK-like)"/>
    <property type="match status" value="1"/>
</dbReference>
<evidence type="ECO:0000313" key="2">
    <source>
        <dbReference type="EMBL" id="AXX96458.1"/>
    </source>
</evidence>
<accession>A0A347UC80</accession>
<dbReference type="RefSeq" id="WP_118941116.1">
    <property type="nucleotide sequence ID" value="NZ_CP032125.1"/>
</dbReference>
<proteinExistence type="predicted"/>
<dbReference type="KEGG" id="pamo:BAR1_00035"/>
<name>A0A347UC80_9RHOB</name>
<dbReference type="AlphaFoldDB" id="A0A347UC80"/>
<dbReference type="InterPro" id="IPR011009">
    <property type="entry name" value="Kinase-like_dom_sf"/>
</dbReference>
<protein>
    <submittedName>
        <fullName evidence="2">Homoserine kinase</fullName>
    </submittedName>
</protein>
<keyword evidence="3" id="KW-1185">Reference proteome</keyword>
<evidence type="ECO:0000259" key="1">
    <source>
        <dbReference type="Pfam" id="PF01636"/>
    </source>
</evidence>
<gene>
    <name evidence="2" type="ORF">BAR1_00035</name>
</gene>